<keyword evidence="2" id="KW-0812">Transmembrane</keyword>
<reference evidence="3" key="1">
    <citation type="submission" date="2023-03" db="EMBL/GenBank/DDBJ databases">
        <title>Massive genome expansion in bonnet fungi (Mycena s.s.) driven by repeated elements and novel gene families across ecological guilds.</title>
        <authorList>
            <consortium name="Lawrence Berkeley National Laboratory"/>
            <person name="Harder C.B."/>
            <person name="Miyauchi S."/>
            <person name="Viragh M."/>
            <person name="Kuo A."/>
            <person name="Thoen E."/>
            <person name="Andreopoulos B."/>
            <person name="Lu D."/>
            <person name="Skrede I."/>
            <person name="Drula E."/>
            <person name="Henrissat B."/>
            <person name="Morin E."/>
            <person name="Kohler A."/>
            <person name="Barry K."/>
            <person name="LaButti K."/>
            <person name="Morin E."/>
            <person name="Salamov A."/>
            <person name="Lipzen A."/>
            <person name="Mereny Z."/>
            <person name="Hegedus B."/>
            <person name="Baldrian P."/>
            <person name="Stursova M."/>
            <person name="Weitz H."/>
            <person name="Taylor A."/>
            <person name="Grigoriev I.V."/>
            <person name="Nagy L.G."/>
            <person name="Martin F."/>
            <person name="Kauserud H."/>
        </authorList>
    </citation>
    <scope>NUCLEOTIDE SEQUENCE</scope>
    <source>
        <strain evidence="3">CBHHK067</strain>
    </source>
</reference>
<name>A0AAD7FQI5_MYCRO</name>
<dbReference type="EMBL" id="JARKIE010000450">
    <property type="protein sequence ID" value="KAJ7637814.1"/>
    <property type="molecule type" value="Genomic_DNA"/>
</dbReference>
<keyword evidence="2" id="KW-0472">Membrane</keyword>
<evidence type="ECO:0000313" key="4">
    <source>
        <dbReference type="Proteomes" id="UP001221757"/>
    </source>
</evidence>
<feature type="region of interest" description="Disordered" evidence="1">
    <location>
        <begin position="252"/>
        <end position="276"/>
    </location>
</feature>
<feature type="compositionally biased region" description="Pro residues" evidence="1">
    <location>
        <begin position="180"/>
        <end position="192"/>
    </location>
</feature>
<evidence type="ECO:0000256" key="2">
    <source>
        <dbReference type="SAM" id="Phobius"/>
    </source>
</evidence>
<evidence type="ECO:0000256" key="1">
    <source>
        <dbReference type="SAM" id="MobiDB-lite"/>
    </source>
</evidence>
<dbReference type="Proteomes" id="UP001221757">
    <property type="component" value="Unassembled WGS sequence"/>
</dbReference>
<sequence length="276" mass="29492">MRLERCGKPQSSSAASRIGCHLIPPFTPSSPCTPPTFVALRPRSFTPRRLAAMPSIIPSTARSNRGSSAELQKLLLCLGAVAAVVFTSFGLVKLLALVPPWRGASSASYRHPGGGCATRPLAPFHRTLQIPGRRCRREHIVGCIPPEISAAGLSHWLDQVHEDVAAPAAHQLAAHLRDAAPPPGRPRPPRPSPLRNMISASGSESTIPVKVGSQKALNHTRLRIIRPNTLLPCSAPHKGRLHLSAHSLKEVPARSRPTISAVLPKPSSVRTPARSP</sequence>
<accession>A0AAD7FQI5</accession>
<evidence type="ECO:0000313" key="3">
    <source>
        <dbReference type="EMBL" id="KAJ7637814.1"/>
    </source>
</evidence>
<protein>
    <submittedName>
        <fullName evidence="3">Uncharacterized protein</fullName>
    </submittedName>
</protein>
<keyword evidence="2" id="KW-1133">Transmembrane helix</keyword>
<dbReference type="AlphaFoldDB" id="A0AAD7FQI5"/>
<feature type="region of interest" description="Disordered" evidence="1">
    <location>
        <begin position="176"/>
        <end position="206"/>
    </location>
</feature>
<keyword evidence="4" id="KW-1185">Reference proteome</keyword>
<proteinExistence type="predicted"/>
<organism evidence="3 4">
    <name type="scientific">Mycena rosella</name>
    <name type="common">Pink bonnet</name>
    <name type="synonym">Agaricus rosellus</name>
    <dbReference type="NCBI Taxonomy" id="1033263"/>
    <lineage>
        <taxon>Eukaryota</taxon>
        <taxon>Fungi</taxon>
        <taxon>Dikarya</taxon>
        <taxon>Basidiomycota</taxon>
        <taxon>Agaricomycotina</taxon>
        <taxon>Agaricomycetes</taxon>
        <taxon>Agaricomycetidae</taxon>
        <taxon>Agaricales</taxon>
        <taxon>Marasmiineae</taxon>
        <taxon>Mycenaceae</taxon>
        <taxon>Mycena</taxon>
    </lineage>
</organism>
<comment type="caution">
    <text evidence="3">The sequence shown here is derived from an EMBL/GenBank/DDBJ whole genome shotgun (WGS) entry which is preliminary data.</text>
</comment>
<gene>
    <name evidence="3" type="ORF">B0H17DRAFT_494677</name>
</gene>
<feature type="transmembrane region" description="Helical" evidence="2">
    <location>
        <begin position="74"/>
        <end position="98"/>
    </location>
</feature>